<keyword evidence="4" id="KW-0378">Hydrolase</keyword>
<protein>
    <recommendedName>
        <fullName evidence="1">RNA helicase</fullName>
        <ecNumber evidence="1">3.6.4.13</ecNumber>
    </recommendedName>
</protein>
<evidence type="ECO:0000256" key="2">
    <source>
        <dbReference type="ARBA" id="ARBA00022664"/>
    </source>
</evidence>
<dbReference type="eggNOG" id="KOG0922">
    <property type="taxonomic scope" value="Eukaryota"/>
</dbReference>
<sequence>MARKSKSKNRDAANNALNAGNGARQPPRDAKTTPSPPPPNSAKKSHDDPALLKVRQALPVWPFRSEIVAAVRGHAVTVIVGETGSGKTTQIPQFLLGAGIKTVAVTQPRRISAISLAQRVAQEMSTKLGDRVGYSVRFDDMTSPNTAIKFVTDGMLLRELLVDPLLGRYDAIVLDEAHERSVRTDVLLGMVKQILKQRTDLKVIVMSATLEAGLFTNFFQGAGLLHIPGRLHEIRVFHTLAPHTDYVDASLRTIYDIHHHQPPGDILAFYNGQEDIEAAAALLNEHSDALPNLVVAPLYANLPMQHQRAVFDPVPAGHRKVVLATNIAETSVTITGVRYVIDHGLAKIKYFQPKVGLESLVVAPISQSSAMQRAGRAGREAPGCVYRLYQEADFLGLVSNTPAEIARANLATVVLQLKAAGVDDVLQFEFIERPAHEGLVAAHQQLVLLGALDRQTRALTTTGRDMARYPLDPTIARILVASEDVVSVDLLSLLALLSQETVFYTPTGDARDEALEKRRKFISSDGDLITWLNALRAYEEVQGDDKWSHEHYINMRNMRMVLNVRNQLREQVASQTTVSRRAAPVEQLLQCFLRGYFSSVAFLQPDGRYLTAAGRHAVYIHPSSVLFGKRVPVVAFVDLVGSESGRWFIRGVSRVDPAWVAGAAQAVVQEAKDEAAKVRKQKAREGVEGGASPAKRVKVE</sequence>
<feature type="domain" description="Helicase ATP-binding" evidence="9">
    <location>
        <begin position="68"/>
        <end position="228"/>
    </location>
</feature>
<keyword evidence="5" id="KW-0347">Helicase</keyword>
<dbReference type="FunFam" id="3.40.50.300:FF:000145">
    <property type="entry name" value="probable ATP-dependent RNA helicase DHX40"/>
    <property type="match status" value="1"/>
</dbReference>
<feature type="domain" description="Helicase C-terminal" evidence="10">
    <location>
        <begin position="250"/>
        <end position="421"/>
    </location>
</feature>
<dbReference type="InterPro" id="IPR027417">
    <property type="entry name" value="P-loop_NTPase"/>
</dbReference>
<dbReference type="PROSITE" id="PS51194">
    <property type="entry name" value="HELICASE_CTER"/>
    <property type="match status" value="1"/>
</dbReference>
<dbReference type="VEuPathDB" id="FungiDB:AMAG_14717"/>
<gene>
    <name evidence="11" type="ORF">AMAG_14717</name>
</gene>
<dbReference type="PANTHER" id="PTHR18934:SF118">
    <property type="entry name" value="ATP-DEPENDENT RNA HELICASE DHX33"/>
    <property type="match status" value="1"/>
</dbReference>
<dbReference type="InterPro" id="IPR011709">
    <property type="entry name" value="DEAD-box_helicase_OB_fold"/>
</dbReference>
<reference evidence="11 12" key="1">
    <citation type="submission" date="2009-11" db="EMBL/GenBank/DDBJ databases">
        <title>Annotation of Allomyces macrogynus ATCC 38327.</title>
        <authorList>
            <consortium name="The Broad Institute Genome Sequencing Platform"/>
            <person name="Russ C."/>
            <person name="Cuomo C."/>
            <person name="Burger G."/>
            <person name="Gray M.W."/>
            <person name="Holland P.W.H."/>
            <person name="King N."/>
            <person name="Lang F.B.F."/>
            <person name="Roger A.J."/>
            <person name="Ruiz-Trillo I."/>
            <person name="Young S.K."/>
            <person name="Zeng Q."/>
            <person name="Gargeya S."/>
            <person name="Fitzgerald M."/>
            <person name="Haas B."/>
            <person name="Abouelleil A."/>
            <person name="Alvarado L."/>
            <person name="Arachchi H.M."/>
            <person name="Berlin A."/>
            <person name="Chapman S.B."/>
            <person name="Gearin G."/>
            <person name="Goldberg J."/>
            <person name="Griggs A."/>
            <person name="Gujja S."/>
            <person name="Hansen M."/>
            <person name="Heiman D."/>
            <person name="Howarth C."/>
            <person name="Larimer J."/>
            <person name="Lui A."/>
            <person name="MacDonald P.J.P."/>
            <person name="McCowen C."/>
            <person name="Montmayeur A."/>
            <person name="Murphy C."/>
            <person name="Neiman D."/>
            <person name="Pearson M."/>
            <person name="Priest M."/>
            <person name="Roberts A."/>
            <person name="Saif S."/>
            <person name="Shea T."/>
            <person name="Sisk P."/>
            <person name="Stolte C."/>
            <person name="Sykes S."/>
            <person name="Wortman J."/>
            <person name="Nusbaum C."/>
            <person name="Birren B."/>
        </authorList>
    </citation>
    <scope>NUCLEOTIDE SEQUENCE [LARGE SCALE GENOMIC DNA]</scope>
    <source>
        <strain evidence="11 12">ATCC 38327</strain>
    </source>
</reference>
<dbReference type="Gene3D" id="3.40.50.300">
    <property type="entry name" value="P-loop containing nucleotide triphosphate hydrolases"/>
    <property type="match status" value="2"/>
</dbReference>
<dbReference type="GO" id="GO:0003725">
    <property type="term" value="F:double-stranded RNA binding"/>
    <property type="evidence" value="ECO:0007669"/>
    <property type="project" value="TreeGrafter"/>
</dbReference>
<evidence type="ECO:0000256" key="7">
    <source>
        <dbReference type="ARBA" id="ARBA00047984"/>
    </source>
</evidence>
<keyword evidence="3" id="KW-0547">Nucleotide-binding</keyword>
<dbReference type="GO" id="GO:0006397">
    <property type="term" value="P:mRNA processing"/>
    <property type="evidence" value="ECO:0007669"/>
    <property type="project" value="UniProtKB-KW"/>
</dbReference>
<evidence type="ECO:0000313" key="11">
    <source>
        <dbReference type="EMBL" id="KNE69870.1"/>
    </source>
</evidence>
<dbReference type="SMART" id="SM00487">
    <property type="entry name" value="DEXDc"/>
    <property type="match status" value="1"/>
</dbReference>
<dbReference type="SMART" id="SM00490">
    <property type="entry name" value="HELICc"/>
    <property type="match status" value="1"/>
</dbReference>
<keyword evidence="12" id="KW-1185">Reference proteome</keyword>
<name>A0A0L0T545_ALLM3</name>
<dbReference type="EC" id="3.6.4.13" evidence="1"/>
<dbReference type="InterPro" id="IPR014001">
    <property type="entry name" value="Helicase_ATP-bd"/>
</dbReference>
<dbReference type="OMA" id="CHENFLH"/>
<accession>A0A0L0T545</accession>
<dbReference type="GO" id="GO:0005730">
    <property type="term" value="C:nucleolus"/>
    <property type="evidence" value="ECO:0007669"/>
    <property type="project" value="TreeGrafter"/>
</dbReference>
<organism evidence="11 12">
    <name type="scientific">Allomyces macrogynus (strain ATCC 38327)</name>
    <name type="common">Allomyces javanicus var. macrogynus</name>
    <dbReference type="NCBI Taxonomy" id="578462"/>
    <lineage>
        <taxon>Eukaryota</taxon>
        <taxon>Fungi</taxon>
        <taxon>Fungi incertae sedis</taxon>
        <taxon>Blastocladiomycota</taxon>
        <taxon>Blastocladiomycetes</taxon>
        <taxon>Blastocladiales</taxon>
        <taxon>Blastocladiaceae</taxon>
        <taxon>Allomyces</taxon>
    </lineage>
</organism>
<dbReference type="Pfam" id="PF07717">
    <property type="entry name" value="OB_NTP_bind"/>
    <property type="match status" value="1"/>
</dbReference>
<dbReference type="CDD" id="cd17917">
    <property type="entry name" value="DEXHc_RHA-like"/>
    <property type="match status" value="1"/>
</dbReference>
<evidence type="ECO:0000256" key="1">
    <source>
        <dbReference type="ARBA" id="ARBA00012552"/>
    </source>
</evidence>
<dbReference type="EMBL" id="GG745363">
    <property type="protein sequence ID" value="KNE69870.1"/>
    <property type="molecule type" value="Genomic_DNA"/>
</dbReference>
<dbReference type="SUPFAM" id="SSF52540">
    <property type="entry name" value="P-loop containing nucleoside triphosphate hydrolases"/>
    <property type="match status" value="1"/>
</dbReference>
<comment type="catalytic activity">
    <reaction evidence="7">
        <text>ATP + H2O = ADP + phosphate + H(+)</text>
        <dbReference type="Rhea" id="RHEA:13065"/>
        <dbReference type="ChEBI" id="CHEBI:15377"/>
        <dbReference type="ChEBI" id="CHEBI:15378"/>
        <dbReference type="ChEBI" id="CHEBI:30616"/>
        <dbReference type="ChEBI" id="CHEBI:43474"/>
        <dbReference type="ChEBI" id="CHEBI:456216"/>
        <dbReference type="EC" id="3.6.4.13"/>
    </reaction>
</comment>
<dbReference type="InterPro" id="IPR011545">
    <property type="entry name" value="DEAD/DEAH_box_helicase_dom"/>
</dbReference>
<dbReference type="InterPro" id="IPR001650">
    <property type="entry name" value="Helicase_C-like"/>
</dbReference>
<dbReference type="GO" id="GO:0045943">
    <property type="term" value="P:positive regulation of transcription by RNA polymerase I"/>
    <property type="evidence" value="ECO:0007669"/>
    <property type="project" value="TreeGrafter"/>
</dbReference>
<evidence type="ECO:0000259" key="10">
    <source>
        <dbReference type="PROSITE" id="PS51194"/>
    </source>
</evidence>
<evidence type="ECO:0000256" key="4">
    <source>
        <dbReference type="ARBA" id="ARBA00022801"/>
    </source>
</evidence>
<evidence type="ECO:0000256" key="3">
    <source>
        <dbReference type="ARBA" id="ARBA00022741"/>
    </source>
</evidence>
<dbReference type="GO" id="GO:0005524">
    <property type="term" value="F:ATP binding"/>
    <property type="evidence" value="ECO:0007669"/>
    <property type="project" value="UniProtKB-KW"/>
</dbReference>
<feature type="region of interest" description="Disordered" evidence="8">
    <location>
        <begin position="1"/>
        <end position="50"/>
    </location>
</feature>
<dbReference type="Pfam" id="PF00271">
    <property type="entry name" value="Helicase_C"/>
    <property type="match status" value="1"/>
</dbReference>
<feature type="region of interest" description="Disordered" evidence="8">
    <location>
        <begin position="679"/>
        <end position="700"/>
    </location>
</feature>
<evidence type="ECO:0000256" key="8">
    <source>
        <dbReference type="SAM" id="MobiDB-lite"/>
    </source>
</evidence>
<dbReference type="FunFam" id="3.40.50.300:FF:000615">
    <property type="entry name" value="pre-mRNA-splicing factor ATP-dependent RNA helicase DEAH7"/>
    <property type="match status" value="1"/>
</dbReference>
<keyword evidence="2" id="KW-0507">mRNA processing</keyword>
<dbReference type="Gene3D" id="1.20.120.1080">
    <property type="match status" value="1"/>
</dbReference>
<proteinExistence type="predicted"/>
<dbReference type="AlphaFoldDB" id="A0A0L0T545"/>
<evidence type="ECO:0000256" key="6">
    <source>
        <dbReference type="ARBA" id="ARBA00022840"/>
    </source>
</evidence>
<evidence type="ECO:0000313" key="12">
    <source>
        <dbReference type="Proteomes" id="UP000054350"/>
    </source>
</evidence>
<dbReference type="CDD" id="cd18791">
    <property type="entry name" value="SF2_C_RHA"/>
    <property type="match status" value="1"/>
</dbReference>
<dbReference type="InterPro" id="IPR007502">
    <property type="entry name" value="Helicase-assoc_dom"/>
</dbReference>
<dbReference type="Pfam" id="PF00270">
    <property type="entry name" value="DEAD"/>
    <property type="match status" value="1"/>
</dbReference>
<dbReference type="STRING" id="578462.A0A0L0T545"/>
<dbReference type="Proteomes" id="UP000054350">
    <property type="component" value="Unassembled WGS sequence"/>
</dbReference>
<feature type="compositionally biased region" description="Low complexity" evidence="8">
    <location>
        <begin position="12"/>
        <end position="24"/>
    </location>
</feature>
<dbReference type="SMART" id="SM00847">
    <property type="entry name" value="HA2"/>
    <property type="match status" value="1"/>
</dbReference>
<dbReference type="OrthoDB" id="10253254at2759"/>
<dbReference type="PANTHER" id="PTHR18934">
    <property type="entry name" value="ATP-DEPENDENT RNA HELICASE"/>
    <property type="match status" value="1"/>
</dbReference>
<evidence type="ECO:0000259" key="9">
    <source>
        <dbReference type="PROSITE" id="PS51192"/>
    </source>
</evidence>
<dbReference type="GO" id="GO:0016787">
    <property type="term" value="F:hydrolase activity"/>
    <property type="evidence" value="ECO:0007669"/>
    <property type="project" value="UniProtKB-KW"/>
</dbReference>
<keyword evidence="6" id="KW-0067">ATP-binding</keyword>
<dbReference type="GO" id="GO:0003724">
    <property type="term" value="F:RNA helicase activity"/>
    <property type="evidence" value="ECO:0007669"/>
    <property type="project" value="UniProtKB-EC"/>
</dbReference>
<dbReference type="PROSITE" id="PS51192">
    <property type="entry name" value="HELICASE_ATP_BIND_1"/>
    <property type="match status" value="1"/>
</dbReference>
<reference evidence="12" key="2">
    <citation type="submission" date="2009-11" db="EMBL/GenBank/DDBJ databases">
        <title>The Genome Sequence of Allomyces macrogynus strain ATCC 38327.</title>
        <authorList>
            <consortium name="The Broad Institute Genome Sequencing Platform"/>
            <person name="Russ C."/>
            <person name="Cuomo C."/>
            <person name="Shea T."/>
            <person name="Young S.K."/>
            <person name="Zeng Q."/>
            <person name="Koehrsen M."/>
            <person name="Haas B."/>
            <person name="Borodovsky M."/>
            <person name="Guigo R."/>
            <person name="Alvarado L."/>
            <person name="Berlin A."/>
            <person name="Borenstein D."/>
            <person name="Chen Z."/>
            <person name="Engels R."/>
            <person name="Freedman E."/>
            <person name="Gellesch M."/>
            <person name="Goldberg J."/>
            <person name="Griggs A."/>
            <person name="Gujja S."/>
            <person name="Heiman D."/>
            <person name="Hepburn T."/>
            <person name="Howarth C."/>
            <person name="Jen D."/>
            <person name="Larson L."/>
            <person name="Lewis B."/>
            <person name="Mehta T."/>
            <person name="Park D."/>
            <person name="Pearson M."/>
            <person name="Roberts A."/>
            <person name="Saif S."/>
            <person name="Shenoy N."/>
            <person name="Sisk P."/>
            <person name="Stolte C."/>
            <person name="Sykes S."/>
            <person name="Walk T."/>
            <person name="White J."/>
            <person name="Yandava C."/>
            <person name="Burger G."/>
            <person name="Gray M.W."/>
            <person name="Holland P.W.H."/>
            <person name="King N."/>
            <person name="Lang F.B.F."/>
            <person name="Roger A.J."/>
            <person name="Ruiz-Trillo I."/>
            <person name="Lander E."/>
            <person name="Nusbaum C."/>
        </authorList>
    </citation>
    <scope>NUCLEOTIDE SEQUENCE [LARGE SCALE GENOMIC DNA]</scope>
    <source>
        <strain evidence="12">ATCC 38327</strain>
    </source>
</reference>
<evidence type="ECO:0000256" key="5">
    <source>
        <dbReference type="ARBA" id="ARBA00022806"/>
    </source>
</evidence>